<name>A0A653E3U2_9PSED</name>
<feature type="signal peptide" evidence="1">
    <location>
        <begin position="1"/>
        <end position="23"/>
    </location>
</feature>
<evidence type="ECO:0000313" key="2">
    <source>
        <dbReference type="EMBL" id="VEV97399.1"/>
    </source>
</evidence>
<protein>
    <recommendedName>
        <fullName evidence="3">Lipoprotein</fullName>
    </recommendedName>
</protein>
<gene>
    <name evidence="2" type="ORF">PMYSY11_2354</name>
</gene>
<dbReference type="RefSeq" id="WP_150548335.1">
    <property type="nucleotide sequence ID" value="NZ_LR215729.2"/>
</dbReference>
<evidence type="ECO:0000256" key="1">
    <source>
        <dbReference type="SAM" id="SignalP"/>
    </source>
</evidence>
<sequence>MNIRLLLLLTITGLLSACSSAPTAPPAQPEAVLAEPTPAGQNEISGNLLGVPEGAVAEVALLTIGSNGLPFTTLGNIQLQGTGEALPFRVLFNPQAFAKGIRVELRGRANQSGKLILHMPKRVIDSPQSQSVGDLRMVPAP</sequence>
<dbReference type="PROSITE" id="PS51257">
    <property type="entry name" value="PROKAR_LIPOPROTEIN"/>
    <property type="match status" value="1"/>
</dbReference>
<evidence type="ECO:0008006" key="3">
    <source>
        <dbReference type="Google" id="ProtNLM"/>
    </source>
</evidence>
<accession>A0A653E3U2</accession>
<keyword evidence="1" id="KW-0732">Signal</keyword>
<dbReference type="AlphaFoldDB" id="A0A653E3U2"/>
<dbReference type="EMBL" id="LR215729">
    <property type="protein sequence ID" value="VEV97399.1"/>
    <property type="molecule type" value="Genomic_DNA"/>
</dbReference>
<proteinExistence type="predicted"/>
<organism evidence="2">
    <name type="scientific">Pseudomonas marincola</name>
    <dbReference type="NCBI Taxonomy" id="437900"/>
    <lineage>
        <taxon>Bacteria</taxon>
        <taxon>Pseudomonadati</taxon>
        <taxon>Pseudomonadota</taxon>
        <taxon>Gammaproteobacteria</taxon>
        <taxon>Pseudomonadales</taxon>
        <taxon>Pseudomonadaceae</taxon>
        <taxon>Pseudomonas</taxon>
    </lineage>
</organism>
<feature type="chain" id="PRO_5024954116" description="Lipoprotein" evidence="1">
    <location>
        <begin position="24"/>
        <end position="141"/>
    </location>
</feature>
<reference evidence="2" key="1">
    <citation type="submission" date="2019-02" db="EMBL/GenBank/DDBJ databases">
        <authorList>
            <consortium name="Genoscope - CEA"/>
            <person name="William W."/>
        </authorList>
    </citation>
    <scope>NUCLEOTIDE SEQUENCE [LARGE SCALE GENOMIC DNA]</scope>
    <source>
        <strain evidence="2">YSy11</strain>
    </source>
</reference>